<dbReference type="Gene3D" id="1.20.120.1900">
    <property type="entry name" value="Gamma-tubulin complex, C-terminal domain"/>
    <property type="match status" value="1"/>
</dbReference>
<keyword evidence="2 5" id="KW-0963">Cytoplasm</keyword>
<dbReference type="GO" id="GO:0007020">
    <property type="term" value="P:microtubule nucleation"/>
    <property type="evidence" value="ECO:0007669"/>
    <property type="project" value="InterPro"/>
</dbReference>
<protein>
    <recommendedName>
        <fullName evidence="5">Gamma-tubulin complex component</fullName>
    </recommendedName>
</protein>
<organism evidence="8 9">
    <name type="scientific">Phoenix dactylifera</name>
    <name type="common">Date palm</name>
    <dbReference type="NCBI Taxonomy" id="42345"/>
    <lineage>
        <taxon>Eukaryota</taxon>
        <taxon>Viridiplantae</taxon>
        <taxon>Streptophyta</taxon>
        <taxon>Embryophyta</taxon>
        <taxon>Tracheophyta</taxon>
        <taxon>Spermatophyta</taxon>
        <taxon>Magnoliopsida</taxon>
        <taxon>Liliopsida</taxon>
        <taxon>Arecaceae</taxon>
        <taxon>Coryphoideae</taxon>
        <taxon>Phoeniceae</taxon>
        <taxon>Phoenix</taxon>
    </lineage>
</organism>
<sequence length="1081" mass="122710">MEVDRNFSSLLRNLKMDDPWNPPKTWESIPSESGAARSGDSGRGPQDPVYDPSSVSDAVLVRLVTNALQGVRSALAEIEKLSAAFCSSPADRTIHRVPSLWCRSLSTNALGKILKSIYRSGLLVFFLQKFINFYLCEGQAVMTENRDKEEEVEDLNNPKFAESLLRPLSKEVHHKNELGMYPPYSLVNQAFSVAVKKVLEGYFCAFDTLLASVKLRHANPCAKFSDGTVNLMTAVHSEITVLEVYLHTKELRTHIESLGNICFPKFADLGLSRKDLTVDAQLEFHNFPRGADLLTYLYVQLRVIPFASTPNLLGKRRDVNDLIFLASDEDFLFSGTADEESAANLPSVQRDKDASYTSEDSSYELEPLQSSECSSSYSSVEENETEVFFRLHDGVLQPEHFLLSNLSTCCTTESVLENSFETERPYFQISFQNNRRTVPSFPLSNRAYKDEKLIQIPVSIQSGNIRSAKMSDSVYEAYHSGRCWPLGGLSKNPFYNYRNCMDRKEPHFTENSLQMTDGNTETPEREESVFGEVSIPLNSRSDTDKKVEFMNHRNGHLSSHIQKLWNSSDYYDLSINPMVTKAAGLWKKAHYSRNGIFTKKEGSDLPYFDFSSVIVPCKASAGSVFSSSGHGFQVEAPVVNSGVSSVQVNGNSEGNMQDNMANLSVSSPVCSLSEGNHISGILSQSASGGAAWAQSLQYPSESAMLSSREILDGSSIFEMPLYVTIDKWMLQEILLQYKYVSNFTLKLLDEGFDLHEHLLALRRYHFMELADWADSFLMSLRNQKWSVVEPEQKIAEIQGLLELALQRSSCETDQYKERLFVYIKGQNTMHLSASITGIHAFDFILLGYRVDWPVSIIVTQDALKIYAEIFGYLVQVRRAVFSLTDVWYCLKALMRSICRGRHKNSHVMLDFNILMKMRQQINHFVSTLQQYVHSQLSDVSWCQFQHSLKHQVNDVLDLESVHMSYLADALHICFLSVETKPVALIIKNILQCALDFRHCFTGGDLDDATNEADPLNLRSQINFSQVFVIKTTFEKNIKDLYLLYLKSPKHGEFNFCHFWGYLNYNDYYSNIFNKEMGYFYM</sequence>
<feature type="domain" description="Gamma tubulin complex component C-terminal" evidence="7">
    <location>
        <begin position="754"/>
        <end position="1068"/>
    </location>
</feature>
<dbReference type="FunFam" id="1.20.120.1900:FF:000018">
    <property type="entry name" value="Gamma-tubulin complex component 6 isoform A"/>
    <property type="match status" value="1"/>
</dbReference>
<keyword evidence="3 5" id="KW-0493">Microtubule</keyword>
<evidence type="ECO:0000256" key="1">
    <source>
        <dbReference type="ARBA" id="ARBA00010337"/>
    </source>
</evidence>
<dbReference type="GO" id="GO:0031122">
    <property type="term" value="P:cytoplasmic microtubule organization"/>
    <property type="evidence" value="ECO:0007669"/>
    <property type="project" value="TreeGrafter"/>
</dbReference>
<proteinExistence type="inferred from homology"/>
<dbReference type="GO" id="GO:0051011">
    <property type="term" value="F:microtubule minus-end binding"/>
    <property type="evidence" value="ECO:0007669"/>
    <property type="project" value="TreeGrafter"/>
</dbReference>
<evidence type="ECO:0000256" key="6">
    <source>
        <dbReference type="SAM" id="MobiDB-lite"/>
    </source>
</evidence>
<keyword evidence="4 5" id="KW-0206">Cytoskeleton</keyword>
<evidence type="ECO:0000256" key="3">
    <source>
        <dbReference type="ARBA" id="ARBA00022701"/>
    </source>
</evidence>
<dbReference type="GO" id="GO:0000930">
    <property type="term" value="C:gamma-tubulin complex"/>
    <property type="evidence" value="ECO:0007669"/>
    <property type="project" value="TreeGrafter"/>
</dbReference>
<dbReference type="InterPro" id="IPR042241">
    <property type="entry name" value="GCP_C_sf"/>
</dbReference>
<dbReference type="InterPro" id="IPR040457">
    <property type="entry name" value="GCP_C"/>
</dbReference>
<evidence type="ECO:0000259" key="7">
    <source>
        <dbReference type="Pfam" id="PF04130"/>
    </source>
</evidence>
<dbReference type="InterPro" id="IPR007259">
    <property type="entry name" value="GCP"/>
</dbReference>
<dbReference type="GO" id="GO:0051321">
    <property type="term" value="P:meiotic cell cycle"/>
    <property type="evidence" value="ECO:0007669"/>
    <property type="project" value="TreeGrafter"/>
</dbReference>
<evidence type="ECO:0000256" key="4">
    <source>
        <dbReference type="ARBA" id="ARBA00023212"/>
    </source>
</evidence>
<comment type="function">
    <text evidence="5">Component of the gamma-tubulin ring complex (gTuRC) which mediates microtubule nucleation.</text>
</comment>
<comment type="similarity">
    <text evidence="1 5">Belongs to the TUBGCP family.</text>
</comment>
<dbReference type="PANTHER" id="PTHR19302">
    <property type="entry name" value="GAMMA TUBULIN COMPLEX PROTEIN"/>
    <property type="match status" value="1"/>
</dbReference>
<evidence type="ECO:0000256" key="2">
    <source>
        <dbReference type="ARBA" id="ARBA00022490"/>
    </source>
</evidence>
<evidence type="ECO:0000313" key="9">
    <source>
        <dbReference type="RefSeq" id="XP_038986939.1"/>
    </source>
</evidence>
<dbReference type="RefSeq" id="XP_038986939.1">
    <property type="nucleotide sequence ID" value="XM_039131011.1"/>
</dbReference>
<dbReference type="GO" id="GO:0051225">
    <property type="term" value="P:spindle assembly"/>
    <property type="evidence" value="ECO:0007669"/>
    <property type="project" value="TreeGrafter"/>
</dbReference>
<dbReference type="GO" id="GO:0000278">
    <property type="term" value="P:mitotic cell cycle"/>
    <property type="evidence" value="ECO:0007669"/>
    <property type="project" value="TreeGrafter"/>
</dbReference>
<accession>A0A8B9AUA2</accession>
<dbReference type="GeneID" id="103722329"/>
<dbReference type="GO" id="GO:0043015">
    <property type="term" value="F:gamma-tubulin binding"/>
    <property type="evidence" value="ECO:0007669"/>
    <property type="project" value="InterPro"/>
</dbReference>
<dbReference type="AlphaFoldDB" id="A0A8B9AUA2"/>
<dbReference type="GO" id="GO:0000922">
    <property type="term" value="C:spindle pole"/>
    <property type="evidence" value="ECO:0007669"/>
    <property type="project" value="InterPro"/>
</dbReference>
<dbReference type="GO" id="GO:0005874">
    <property type="term" value="C:microtubule"/>
    <property type="evidence" value="ECO:0007669"/>
    <property type="project" value="UniProtKB-KW"/>
</dbReference>
<comment type="subcellular location">
    <subcellularLocation>
        <location evidence="5">Cytoplasm</location>
        <location evidence="5">Cytoskeleton</location>
        <location evidence="5">Microtubule organizing center</location>
    </subcellularLocation>
</comment>
<name>A0A8B9AUA2_PHODC</name>
<gene>
    <name evidence="9" type="primary">LOC103722329</name>
</gene>
<dbReference type="PANTHER" id="PTHR19302:SF70">
    <property type="entry name" value="GAMMA-TUBULIN COMPLEX COMPONENT 6"/>
    <property type="match status" value="1"/>
</dbReference>
<reference evidence="9" key="2">
    <citation type="submission" date="2025-08" db="UniProtKB">
        <authorList>
            <consortium name="RefSeq"/>
        </authorList>
    </citation>
    <scope>IDENTIFICATION</scope>
    <source>
        <tissue evidence="9">Young leaves</tissue>
    </source>
</reference>
<dbReference type="Proteomes" id="UP000228380">
    <property type="component" value="Chromosome 10"/>
</dbReference>
<evidence type="ECO:0000313" key="8">
    <source>
        <dbReference type="Proteomes" id="UP000228380"/>
    </source>
</evidence>
<keyword evidence="8" id="KW-1185">Reference proteome</keyword>
<evidence type="ECO:0000256" key="5">
    <source>
        <dbReference type="RuleBase" id="RU363050"/>
    </source>
</evidence>
<reference evidence="8" key="1">
    <citation type="journal article" date="2019" name="Nat. Commun.">
        <title>Genome-wide association mapping of date palm fruit traits.</title>
        <authorList>
            <person name="Hazzouri K.M."/>
            <person name="Gros-Balthazard M."/>
            <person name="Flowers J.M."/>
            <person name="Copetti D."/>
            <person name="Lemansour A."/>
            <person name="Lebrun M."/>
            <person name="Masmoudi K."/>
            <person name="Ferrand S."/>
            <person name="Dhar M.I."/>
            <person name="Fresquez Z.A."/>
            <person name="Rosas U."/>
            <person name="Zhang J."/>
            <person name="Talag J."/>
            <person name="Lee S."/>
            <person name="Kudrna D."/>
            <person name="Powell R.F."/>
            <person name="Leitch I.J."/>
            <person name="Krueger R.R."/>
            <person name="Wing R.A."/>
            <person name="Amiri K.M.A."/>
            <person name="Purugganan M.D."/>
        </authorList>
    </citation>
    <scope>NUCLEOTIDE SEQUENCE [LARGE SCALE GENOMIC DNA]</scope>
    <source>
        <strain evidence="8">cv. Khalas</strain>
    </source>
</reference>
<feature type="region of interest" description="Disordered" evidence="6">
    <location>
        <begin position="13"/>
        <end position="52"/>
    </location>
</feature>
<dbReference type="Pfam" id="PF04130">
    <property type="entry name" value="GCP_C_terminal"/>
    <property type="match status" value="1"/>
</dbReference>